<sequence length="200" mass="22606">MPGSSLWLVPSQDSALYEAIQELITNHIPALFPNTSPPDFFPHITLTSDALLEDGTDPQEWLDGLSLPSQSKLEIWIREVEVGSIFFKKVTMRCDKSPELKALAAACRQAAVKGVGSEAAREWAEEKYMPHCSLMYSELDSAEVQSRKSDVVKAVEKHVVSSQEDNQPIGEVWVVPTYRPLSDWKPVARRRLDNVRWIWN</sequence>
<proteinExistence type="predicted"/>
<dbReference type="OrthoDB" id="514292at2759"/>
<dbReference type="GO" id="GO:0004113">
    <property type="term" value="F:2',3'-cyclic-nucleotide 3'-phosphodiesterase activity"/>
    <property type="evidence" value="ECO:0007669"/>
    <property type="project" value="TreeGrafter"/>
</dbReference>
<dbReference type="InterPro" id="IPR009097">
    <property type="entry name" value="Cyclic_Pdiesterase"/>
</dbReference>
<evidence type="ECO:0000313" key="2">
    <source>
        <dbReference type="Proteomes" id="UP000799441"/>
    </source>
</evidence>
<accession>A0A9P4Q8I4</accession>
<dbReference type="EMBL" id="MU003781">
    <property type="protein sequence ID" value="KAF2722552.1"/>
    <property type="molecule type" value="Genomic_DNA"/>
</dbReference>
<keyword evidence="2" id="KW-1185">Reference proteome</keyword>
<dbReference type="SUPFAM" id="SSF55144">
    <property type="entry name" value="LigT-like"/>
    <property type="match status" value="1"/>
</dbReference>
<evidence type="ECO:0000313" key="1">
    <source>
        <dbReference type="EMBL" id="KAF2722552.1"/>
    </source>
</evidence>
<dbReference type="Pfam" id="PF07823">
    <property type="entry name" value="CPDase"/>
    <property type="match status" value="1"/>
</dbReference>
<dbReference type="InterPro" id="IPR012386">
    <property type="entry name" value="Cyclic-nucl_3Pdiesterase"/>
</dbReference>
<dbReference type="AlphaFoldDB" id="A0A9P4Q8I4"/>
<organism evidence="1 2">
    <name type="scientific">Polychaeton citri CBS 116435</name>
    <dbReference type="NCBI Taxonomy" id="1314669"/>
    <lineage>
        <taxon>Eukaryota</taxon>
        <taxon>Fungi</taxon>
        <taxon>Dikarya</taxon>
        <taxon>Ascomycota</taxon>
        <taxon>Pezizomycotina</taxon>
        <taxon>Dothideomycetes</taxon>
        <taxon>Dothideomycetidae</taxon>
        <taxon>Capnodiales</taxon>
        <taxon>Capnodiaceae</taxon>
        <taxon>Polychaeton</taxon>
    </lineage>
</organism>
<gene>
    <name evidence="1" type="ORF">K431DRAFT_283692</name>
</gene>
<dbReference type="Proteomes" id="UP000799441">
    <property type="component" value="Unassembled WGS sequence"/>
</dbReference>
<dbReference type="GO" id="GO:0009187">
    <property type="term" value="P:cyclic nucleotide metabolic process"/>
    <property type="evidence" value="ECO:0007669"/>
    <property type="project" value="TreeGrafter"/>
</dbReference>
<comment type="caution">
    <text evidence="1">The sequence shown here is derived from an EMBL/GenBank/DDBJ whole genome shotgun (WGS) entry which is preliminary data.</text>
</comment>
<dbReference type="PANTHER" id="PTHR28141:SF1">
    <property type="entry name" value="2',3'-CYCLIC-NUCLEOTIDE 3'-PHOSPHODIESTERASE"/>
    <property type="match status" value="1"/>
</dbReference>
<name>A0A9P4Q8I4_9PEZI</name>
<reference evidence="1" key="1">
    <citation type="journal article" date="2020" name="Stud. Mycol.">
        <title>101 Dothideomycetes genomes: a test case for predicting lifestyles and emergence of pathogens.</title>
        <authorList>
            <person name="Haridas S."/>
            <person name="Albert R."/>
            <person name="Binder M."/>
            <person name="Bloem J."/>
            <person name="Labutti K."/>
            <person name="Salamov A."/>
            <person name="Andreopoulos B."/>
            <person name="Baker S."/>
            <person name="Barry K."/>
            <person name="Bills G."/>
            <person name="Bluhm B."/>
            <person name="Cannon C."/>
            <person name="Castanera R."/>
            <person name="Culley D."/>
            <person name="Daum C."/>
            <person name="Ezra D."/>
            <person name="Gonzalez J."/>
            <person name="Henrissat B."/>
            <person name="Kuo A."/>
            <person name="Liang C."/>
            <person name="Lipzen A."/>
            <person name="Lutzoni F."/>
            <person name="Magnuson J."/>
            <person name="Mondo S."/>
            <person name="Nolan M."/>
            <person name="Ohm R."/>
            <person name="Pangilinan J."/>
            <person name="Park H.-J."/>
            <person name="Ramirez L."/>
            <person name="Alfaro M."/>
            <person name="Sun H."/>
            <person name="Tritt A."/>
            <person name="Yoshinaga Y."/>
            <person name="Zwiers L.-H."/>
            <person name="Turgeon B."/>
            <person name="Goodwin S."/>
            <person name="Spatafora J."/>
            <person name="Crous P."/>
            <person name="Grigoriev I."/>
        </authorList>
    </citation>
    <scope>NUCLEOTIDE SEQUENCE</scope>
    <source>
        <strain evidence="1">CBS 116435</strain>
    </source>
</reference>
<dbReference type="Gene3D" id="3.90.1140.10">
    <property type="entry name" value="Cyclic phosphodiesterase"/>
    <property type="match status" value="1"/>
</dbReference>
<dbReference type="PANTHER" id="PTHR28141">
    <property type="entry name" value="2',3'-CYCLIC-NUCLEOTIDE 3'-PHOSPHODIESTERASE"/>
    <property type="match status" value="1"/>
</dbReference>
<protein>
    <submittedName>
        <fullName evidence="1">2, 3 cyclic phosphodiesterase</fullName>
    </submittedName>
</protein>